<dbReference type="Proteomes" id="UP000604046">
    <property type="component" value="Unassembled WGS sequence"/>
</dbReference>
<dbReference type="OrthoDB" id="443140at2759"/>
<dbReference type="PANTHER" id="PTHR11439">
    <property type="entry name" value="GAG-POL-RELATED RETROTRANSPOSON"/>
    <property type="match status" value="1"/>
</dbReference>
<dbReference type="CDD" id="cd09272">
    <property type="entry name" value="RNase_HI_RT_Ty1"/>
    <property type="match status" value="1"/>
</dbReference>
<sequence length="1116" mass="123611">MIMHVDDGLTLAPLTWLKQKYIPTLQSRFEISVEIAYKNGDVFSFLKRKHTILESGILVEASSSYIRHMAEVLDVKHGSKHNTPYLPELIREDVSGPLDPVRAGKFRSALGIALYLSSDRIDICYSVPLLAGFMSNPTEQAWKGLIRLAKYLLNTAEYATLLSPKLPGSTVFREANHDDMPNRIEIYSDSDWSGHRVTSHCESFISRAISVGNKTRHVAGRLLWLQQSVREKIIDVGAIASIFNLGDLSTKMHSANRLRALLFLHGFVDAFTGKAIGEEEFAQMALQDQAKMQVKRVRTEYARQHGVTGSLKGEASRLTKQVALLTLLCLPTTGDAAEAANPYRRHGMANVTWATVLLCCGLCIYRALSWARDFHGFDMNSLLEMSSQDFATKMIMSFIFLCGLMPECTMEQYMCFFLLGVVWTMHRYILQLEHKLQPTSTEPTDGELMRVRSDANVRIVVEVCKACPAIVIVDGGRMIVHVADMMVVVFIPFMEERFDCTWELATNSGDTVSFLKRKHTVTDSGVIIHGQPELFDKMCDVLGVSAKRTSKSPCTRELVKDIDSPQLDPERASKFRTAIGIAMYASTDRSDACFAIRTLAQRLSHPTEFDWTAAQKLASYLRCTKSFATHVEPGFLDDGLARSTFTFFGQRHSLEVYSDSDWCGNRKNRRSMSGGVFYLDQAVIYTTCRSQKCISLSSCEAEWYAATTAACDMLYIGQCLQTLLGEPVDMTVRLDNSAARSLAFRTGASGKTRHMDARYLWCQEKVKAGALTFRSVPGEMNPGDISTKVLSENRCRALLGAQKTVDVDTMEHVGEREWRDVRETTEMHRQVRSVQRSFAKVRTNDRFVRMMVLAMMVSGATADTTGYEFSPKCGGMNIACSGIVTVIACVAVLSLGSSVMARLISSSSGATNWLMATVVMWNSMPVCAMDSSSNGNSNGSKHPGDKPTATYESVGLFLQTIYTLIVEAFPRASSVLLNIILLFTLCLMTCARGRSSASTVTVGLGTYPSPEGSSSSASSSSARVETTKDSFNSPTKCSGTDVHVALIYKLQREGFWAPKQGSVMLPLNMWNKMCIDLKGSLATVLMLQKMCHHSVMANLGGVSNINTRYKPLYSSQ</sequence>
<name>A0A812IA68_9DINO</name>
<evidence type="ECO:0000313" key="2">
    <source>
        <dbReference type="EMBL" id="CAE7030711.1"/>
    </source>
</evidence>
<feature type="region of interest" description="Disordered" evidence="1">
    <location>
        <begin position="1007"/>
        <end position="1036"/>
    </location>
</feature>
<protein>
    <recommendedName>
        <fullName evidence="4">Retrovirus-related Pol polyprotein from transposon TNT 1-94</fullName>
    </recommendedName>
</protein>
<keyword evidence="3" id="KW-1185">Reference proteome</keyword>
<dbReference type="AlphaFoldDB" id="A0A812IA68"/>
<dbReference type="PANTHER" id="PTHR11439:SF483">
    <property type="entry name" value="PEPTIDE SYNTHASE GLIP-LIKE, PUTATIVE (AFU_ORTHOLOGUE AFUA_3G12920)-RELATED"/>
    <property type="match status" value="1"/>
</dbReference>
<feature type="compositionally biased region" description="Low complexity" evidence="1">
    <location>
        <begin position="1013"/>
        <end position="1022"/>
    </location>
</feature>
<dbReference type="EMBL" id="CAJNDS010000225">
    <property type="protein sequence ID" value="CAE7030711.1"/>
    <property type="molecule type" value="Genomic_DNA"/>
</dbReference>
<gene>
    <name evidence="2" type="ORF">SNAT2548_LOCUS3704</name>
</gene>
<proteinExistence type="predicted"/>
<reference evidence="2" key="1">
    <citation type="submission" date="2021-02" db="EMBL/GenBank/DDBJ databases">
        <authorList>
            <person name="Dougan E. K."/>
            <person name="Rhodes N."/>
            <person name="Thang M."/>
            <person name="Chan C."/>
        </authorList>
    </citation>
    <scope>NUCLEOTIDE SEQUENCE</scope>
</reference>
<evidence type="ECO:0008006" key="4">
    <source>
        <dbReference type="Google" id="ProtNLM"/>
    </source>
</evidence>
<accession>A0A812IA68</accession>
<organism evidence="2 3">
    <name type="scientific">Symbiodinium natans</name>
    <dbReference type="NCBI Taxonomy" id="878477"/>
    <lineage>
        <taxon>Eukaryota</taxon>
        <taxon>Sar</taxon>
        <taxon>Alveolata</taxon>
        <taxon>Dinophyceae</taxon>
        <taxon>Suessiales</taxon>
        <taxon>Symbiodiniaceae</taxon>
        <taxon>Symbiodinium</taxon>
    </lineage>
</organism>
<evidence type="ECO:0000313" key="3">
    <source>
        <dbReference type="Proteomes" id="UP000604046"/>
    </source>
</evidence>
<evidence type="ECO:0000256" key="1">
    <source>
        <dbReference type="SAM" id="MobiDB-lite"/>
    </source>
</evidence>
<comment type="caution">
    <text evidence="2">The sequence shown here is derived from an EMBL/GenBank/DDBJ whole genome shotgun (WGS) entry which is preliminary data.</text>
</comment>